<feature type="transmembrane region" description="Helical" evidence="1">
    <location>
        <begin position="121"/>
        <end position="147"/>
    </location>
</feature>
<feature type="transmembrane region" description="Helical" evidence="1">
    <location>
        <begin position="393"/>
        <end position="416"/>
    </location>
</feature>
<dbReference type="GO" id="GO:0016740">
    <property type="term" value="F:transferase activity"/>
    <property type="evidence" value="ECO:0007669"/>
    <property type="project" value="UniProtKB-KW"/>
</dbReference>
<name>A0ABN2LMZ7_9ACTN</name>
<dbReference type="Proteomes" id="UP001500218">
    <property type="component" value="Unassembled WGS sequence"/>
</dbReference>
<feature type="transmembrane region" description="Helical" evidence="1">
    <location>
        <begin position="428"/>
        <end position="446"/>
    </location>
</feature>
<evidence type="ECO:0000313" key="2">
    <source>
        <dbReference type="EMBL" id="GAA1794253.1"/>
    </source>
</evidence>
<feature type="transmembrane region" description="Helical" evidence="1">
    <location>
        <begin position="328"/>
        <end position="346"/>
    </location>
</feature>
<feature type="transmembrane region" description="Helical" evidence="1">
    <location>
        <begin position="34"/>
        <end position="55"/>
    </location>
</feature>
<evidence type="ECO:0000256" key="1">
    <source>
        <dbReference type="SAM" id="Phobius"/>
    </source>
</evidence>
<feature type="transmembrane region" description="Helical" evidence="1">
    <location>
        <begin position="204"/>
        <end position="223"/>
    </location>
</feature>
<keyword evidence="1" id="KW-0812">Transmembrane</keyword>
<dbReference type="EMBL" id="BAAALT010000036">
    <property type="protein sequence ID" value="GAA1794253.1"/>
    <property type="molecule type" value="Genomic_DNA"/>
</dbReference>
<sequence>MASTVSETIASAERVEQPPAPSRRVWAALRRPRVVDALVCAAYVAVAGLLTAGLWPDPHTRALAANVHDQALIEWFLGHGTLVWTGDFSLVTDRLNAPDGVNMMANASHTLHGVLFTPVTVIFGAAVSFALLVAVNLAATAAGWYLLLARTLGMHRAGAAVGAALAGFGPGMMSQSNSHLHITAQWLVPPILYGLIRLTRVTRVGAVIGTGVGLGLLIVAQAFLGEEVLFLTALTLLIFIPVYALRRRAWAREVARPFLCGSAIAAALATALLAYPLYIQFAGPQAIPNAPFSPAVFYGDVASYISVSTLSIGTSPGAEKLTTSATEANAYFGPMLLLLVVVLAVWQRRSPATTAVVGSAIVMTLLSFGPYVTFAGHRTGLPSLYYPLREMPVITGALPTRYSLALLPLFGVLLGYGIGRALAHRTPWVRFVVPAAVVAALVPILPRQVATTDREPVPTFISSGHWRECVPDGGVLVPVPLPTAAQPDAMRWAAAANARFALPEGFFIGPYGPRGNASMGTYPQPTSKLLSAVAKSGRVPVLNASVRRQAQADLRFWGADCVVVPDGPRADALRTTLDGLLFAGRRVDDVWIWDVSSS</sequence>
<organism evidence="2 3">
    <name type="scientific">Luedemannella flava</name>
    <dbReference type="NCBI Taxonomy" id="349316"/>
    <lineage>
        <taxon>Bacteria</taxon>
        <taxon>Bacillati</taxon>
        <taxon>Actinomycetota</taxon>
        <taxon>Actinomycetes</taxon>
        <taxon>Micromonosporales</taxon>
        <taxon>Micromonosporaceae</taxon>
        <taxon>Luedemannella</taxon>
    </lineage>
</organism>
<keyword evidence="3" id="KW-1185">Reference proteome</keyword>
<keyword evidence="2" id="KW-0808">Transferase</keyword>
<feature type="transmembrane region" description="Helical" evidence="1">
    <location>
        <begin position="353"/>
        <end position="373"/>
    </location>
</feature>
<feature type="transmembrane region" description="Helical" evidence="1">
    <location>
        <begin position="229"/>
        <end position="246"/>
    </location>
</feature>
<comment type="caution">
    <text evidence="2">The sequence shown here is derived from an EMBL/GenBank/DDBJ whole genome shotgun (WGS) entry which is preliminary data.</text>
</comment>
<protein>
    <submittedName>
        <fullName evidence="2">Glycosyl transferase</fullName>
    </submittedName>
</protein>
<gene>
    <name evidence="2" type="ORF">GCM10009682_15050</name>
</gene>
<keyword evidence="1" id="KW-0472">Membrane</keyword>
<evidence type="ECO:0000313" key="3">
    <source>
        <dbReference type="Proteomes" id="UP001500218"/>
    </source>
</evidence>
<accession>A0ABN2LMZ7</accession>
<reference evidence="2 3" key="1">
    <citation type="journal article" date="2019" name="Int. J. Syst. Evol. Microbiol.">
        <title>The Global Catalogue of Microorganisms (GCM) 10K type strain sequencing project: providing services to taxonomists for standard genome sequencing and annotation.</title>
        <authorList>
            <consortium name="The Broad Institute Genomics Platform"/>
            <consortium name="The Broad Institute Genome Sequencing Center for Infectious Disease"/>
            <person name="Wu L."/>
            <person name="Ma J."/>
        </authorList>
    </citation>
    <scope>NUCLEOTIDE SEQUENCE [LARGE SCALE GENOMIC DNA]</scope>
    <source>
        <strain evidence="2 3">JCM 13250</strain>
    </source>
</reference>
<feature type="transmembrane region" description="Helical" evidence="1">
    <location>
        <begin position="258"/>
        <end position="278"/>
    </location>
</feature>
<dbReference type="RefSeq" id="WP_344127730.1">
    <property type="nucleotide sequence ID" value="NZ_BAAALT010000036.1"/>
</dbReference>
<proteinExistence type="predicted"/>
<keyword evidence="1" id="KW-1133">Transmembrane helix</keyword>